<feature type="coiled-coil region" evidence="1">
    <location>
        <begin position="530"/>
        <end position="665"/>
    </location>
</feature>
<keyword evidence="4" id="KW-1185">Reference proteome</keyword>
<feature type="compositionally biased region" description="Low complexity" evidence="2">
    <location>
        <begin position="144"/>
        <end position="157"/>
    </location>
</feature>
<gene>
    <name evidence="3" type="ORF">DFP72DRAFT_1089472</name>
</gene>
<dbReference type="EMBL" id="JACGCI010000001">
    <property type="protein sequence ID" value="KAF6766708.1"/>
    <property type="molecule type" value="Genomic_DNA"/>
</dbReference>
<feature type="compositionally biased region" description="Basic and acidic residues" evidence="2">
    <location>
        <begin position="761"/>
        <end position="774"/>
    </location>
</feature>
<feature type="region of interest" description="Disordered" evidence="2">
    <location>
        <begin position="466"/>
        <end position="485"/>
    </location>
</feature>
<accession>A0A8H6IJP2</accession>
<evidence type="ECO:0000256" key="1">
    <source>
        <dbReference type="SAM" id="Coils"/>
    </source>
</evidence>
<feature type="compositionally biased region" description="Polar residues" evidence="2">
    <location>
        <begin position="1332"/>
        <end position="1348"/>
    </location>
</feature>
<feature type="region of interest" description="Disordered" evidence="2">
    <location>
        <begin position="313"/>
        <end position="348"/>
    </location>
</feature>
<proteinExistence type="predicted"/>
<evidence type="ECO:0000313" key="4">
    <source>
        <dbReference type="Proteomes" id="UP000521943"/>
    </source>
</evidence>
<feature type="compositionally biased region" description="Polar residues" evidence="2">
    <location>
        <begin position="1240"/>
        <end position="1254"/>
    </location>
</feature>
<evidence type="ECO:0000256" key="2">
    <source>
        <dbReference type="SAM" id="MobiDB-lite"/>
    </source>
</evidence>
<reference evidence="3 4" key="1">
    <citation type="submission" date="2020-07" db="EMBL/GenBank/DDBJ databases">
        <title>Comparative genomics of pyrophilous fungi reveals a link between fire events and developmental genes.</title>
        <authorList>
            <consortium name="DOE Joint Genome Institute"/>
            <person name="Steindorff A.S."/>
            <person name="Carver A."/>
            <person name="Calhoun S."/>
            <person name="Stillman K."/>
            <person name="Liu H."/>
            <person name="Lipzen A."/>
            <person name="Pangilinan J."/>
            <person name="Labutti K."/>
            <person name="Bruns T.D."/>
            <person name="Grigoriev I.V."/>
        </authorList>
    </citation>
    <scope>NUCLEOTIDE SEQUENCE [LARGE SCALE GENOMIC DNA]</scope>
    <source>
        <strain evidence="3 4">CBS 144469</strain>
    </source>
</reference>
<feature type="compositionally biased region" description="Polar residues" evidence="2">
    <location>
        <begin position="1377"/>
        <end position="1386"/>
    </location>
</feature>
<protein>
    <submittedName>
        <fullName evidence="3">Uncharacterized protein</fullName>
    </submittedName>
</protein>
<dbReference type="PANTHER" id="PTHR43941:SF12">
    <property type="entry name" value="CRESTIN"/>
    <property type="match status" value="1"/>
</dbReference>
<feature type="region of interest" description="Disordered" evidence="2">
    <location>
        <begin position="1320"/>
        <end position="1386"/>
    </location>
</feature>
<organism evidence="3 4">
    <name type="scientific">Ephemerocybe angulata</name>
    <dbReference type="NCBI Taxonomy" id="980116"/>
    <lineage>
        <taxon>Eukaryota</taxon>
        <taxon>Fungi</taxon>
        <taxon>Dikarya</taxon>
        <taxon>Basidiomycota</taxon>
        <taxon>Agaricomycotina</taxon>
        <taxon>Agaricomycetes</taxon>
        <taxon>Agaricomycetidae</taxon>
        <taxon>Agaricales</taxon>
        <taxon>Agaricineae</taxon>
        <taxon>Psathyrellaceae</taxon>
        <taxon>Ephemerocybe</taxon>
    </lineage>
</organism>
<evidence type="ECO:0000313" key="3">
    <source>
        <dbReference type="EMBL" id="KAF6766708.1"/>
    </source>
</evidence>
<dbReference type="PANTHER" id="PTHR43941">
    <property type="entry name" value="STRUCTURAL MAINTENANCE OF CHROMOSOMES PROTEIN 2"/>
    <property type="match status" value="1"/>
</dbReference>
<feature type="compositionally biased region" description="Acidic residues" evidence="2">
    <location>
        <begin position="319"/>
        <end position="334"/>
    </location>
</feature>
<feature type="compositionally biased region" description="Polar residues" evidence="2">
    <location>
        <begin position="1154"/>
        <end position="1173"/>
    </location>
</feature>
<comment type="caution">
    <text evidence="3">The sequence shown here is derived from an EMBL/GenBank/DDBJ whole genome shotgun (WGS) entry which is preliminary data.</text>
</comment>
<feature type="region of interest" description="Disordered" evidence="2">
    <location>
        <begin position="749"/>
        <end position="774"/>
    </location>
</feature>
<dbReference type="Proteomes" id="UP000521943">
    <property type="component" value="Unassembled WGS sequence"/>
</dbReference>
<feature type="region of interest" description="Disordered" evidence="2">
    <location>
        <begin position="141"/>
        <end position="176"/>
    </location>
</feature>
<sequence length="1386" mass="155814">MATWGVGQNDPSQEVLSLKEKLASRDTAIASYETQLMRRSNDYDELKKLYDEAVNKLRAESEKALTLESDLQQCEEDLRKEKIHTQNIEATLNNAQQTAKEANMSTRDLEATLESLSHQSNTYQERCRILERDKKKLEERVRELQSLLSQSPSPSTSSKRKQSHRPRSSSLSNLRITNLETDINDTRANLQLREKELDSVTKKLAAAQTEANRLSNEKNTIEKRTAAQIAELEAALVEREEELAYLRDEESGGSREQELMERIEEDEAKISALEAMLRDSQDIAQVESKWKEAEARLQDETRRTQKLVQQQLHAKEEKEAMEEEMDELSADAEMDGPPTPPAEEDTTQQIPDEDTVEYIDRLLSAIDRLRAERDSLLRDVQFLESESRFTIEALEARLSRSMATTATDSDDTIHTINQLKMEMDALHSHLDDVQAASEAHLRKKDREITRLGNALTALGVVAAQWPSRPAGHPSQDTGLENRLDNTRDGLTDTLRRSQVSWEEELQVLRLKQQHEVDELTKTRSSLVIHVKNLETDLQHAHDELATAESRYSDLQFHQLSSMSSTEATKNLRMQIKELEGRVSRRNEQLGIHQHDIKRLETNLRLQEERLNEMTSELEMMSAEKEAMVEDCADAREVRDEALRRVEEMEEATEALETSIEGGEETIISLIRARIAISNSGGNRSNPFQEELHDTLDLVEELKEENAHMEHSVQMYNERINQLTAHIVNLEGQQAITATNTDLLREELESRSAALQEEESLEESHSAATKELEGELDHALQRAKEINSDQLDKDQGMGILQARLSDLQSTLDDAEARHADQLRELHLELQAIAEARNEVELASVEAEHQNASSVLQAELVKERQNLKQAQQSFDSLEADRQNLIDDLHRARDDLQAVQNELDAQEEAATKSAHHRAQEMSALTAQIQELSDRLQEEQRVRQSQEQEHQTALSAFRAEHEEAVNGLQRDLDSLREEIDQVERGRMAADEEKSLAQEQATDLVAKLEQNKSLQRSLEAQIEERDRAISTLKADIVEIQGRLNAAEQASAKATLNVSLLTAQHKRELTDAQRELERLRSKSNLEQITTELEERNQEMEELLKQKCAEIEENDDRALEMLKENKKLNAKVDSLTRKVQALQTKVTTLKASSPKADAKSGATSKASPSTTVPTSRPRSATVTSNQPQSQSSSSQSQRTSMPSTSTSRPLSRVASGPSVPSRPKTPERSRAYGNPLSSKTPEAVARASTSQAIARASTSPVGETESVAGKKRRAPDDFEVCDSMPPQAFTADSVPKDDTESRTPRVRRVLSSLQSGFTPVRTFARPVVPLPSPRRNAAPANQPTPYIADVTNSPMNVLPPLTFAPPSAGKSNKRSWLGKIRGAGSTQGMSRPQ</sequence>
<feature type="compositionally biased region" description="Low complexity" evidence="2">
    <location>
        <begin position="1174"/>
        <end position="1205"/>
    </location>
</feature>
<feature type="compositionally biased region" description="Basic and acidic residues" evidence="2">
    <location>
        <begin position="1287"/>
        <end position="1296"/>
    </location>
</feature>
<name>A0A8H6IJP2_9AGAR</name>
<feature type="coiled-coil region" evidence="1">
    <location>
        <begin position="359"/>
        <end position="386"/>
    </location>
</feature>
<feature type="compositionally biased region" description="Basic residues" evidence="2">
    <location>
        <begin position="158"/>
        <end position="167"/>
    </location>
</feature>
<dbReference type="OrthoDB" id="19944at2759"/>
<feature type="region of interest" description="Disordered" evidence="2">
    <location>
        <begin position="1139"/>
        <end position="1298"/>
    </location>
</feature>
<keyword evidence="1" id="KW-0175">Coiled coil</keyword>